<proteinExistence type="predicted"/>
<name>A0A0B6YFP2_9EUPU</name>
<sequence>MHGLDVQVVGWTPKYLLKADLKPEQLSSKFSMWGQLRTNFSNSGTKDGSSDIDGELDDGEDDGGDDDADGSS</sequence>
<evidence type="ECO:0000313" key="2">
    <source>
        <dbReference type="EMBL" id="CEK54969.1"/>
    </source>
</evidence>
<feature type="compositionally biased region" description="Acidic residues" evidence="1">
    <location>
        <begin position="50"/>
        <end position="72"/>
    </location>
</feature>
<dbReference type="EMBL" id="HACG01008104">
    <property type="protein sequence ID" value="CEK54969.1"/>
    <property type="molecule type" value="Transcribed_RNA"/>
</dbReference>
<feature type="region of interest" description="Disordered" evidence="1">
    <location>
        <begin position="39"/>
        <end position="72"/>
    </location>
</feature>
<gene>
    <name evidence="2" type="primary">ORF24041</name>
</gene>
<organism evidence="2">
    <name type="scientific">Arion vulgaris</name>
    <dbReference type="NCBI Taxonomy" id="1028688"/>
    <lineage>
        <taxon>Eukaryota</taxon>
        <taxon>Metazoa</taxon>
        <taxon>Spiralia</taxon>
        <taxon>Lophotrochozoa</taxon>
        <taxon>Mollusca</taxon>
        <taxon>Gastropoda</taxon>
        <taxon>Heterobranchia</taxon>
        <taxon>Euthyneura</taxon>
        <taxon>Panpulmonata</taxon>
        <taxon>Eupulmonata</taxon>
        <taxon>Stylommatophora</taxon>
        <taxon>Helicina</taxon>
        <taxon>Arionoidea</taxon>
        <taxon>Arionidae</taxon>
        <taxon>Arion</taxon>
    </lineage>
</organism>
<evidence type="ECO:0000256" key="1">
    <source>
        <dbReference type="SAM" id="MobiDB-lite"/>
    </source>
</evidence>
<accession>A0A0B6YFP2</accession>
<dbReference type="AlphaFoldDB" id="A0A0B6YFP2"/>
<reference evidence="2" key="1">
    <citation type="submission" date="2014-12" db="EMBL/GenBank/DDBJ databases">
        <title>Insight into the proteome of Arion vulgaris.</title>
        <authorList>
            <person name="Aradska J."/>
            <person name="Bulat T."/>
            <person name="Smidak R."/>
            <person name="Sarate P."/>
            <person name="Gangsoo J."/>
            <person name="Sialana F."/>
            <person name="Bilban M."/>
            <person name="Lubec G."/>
        </authorList>
    </citation>
    <scope>NUCLEOTIDE SEQUENCE</scope>
    <source>
        <tissue evidence="2">Skin</tissue>
    </source>
</reference>
<feature type="non-terminal residue" evidence="2">
    <location>
        <position position="72"/>
    </location>
</feature>
<protein>
    <submittedName>
        <fullName evidence="2">Uncharacterized protein</fullName>
    </submittedName>
</protein>